<name>A0ABU3RUD4_9MICO</name>
<dbReference type="RefSeq" id="WP_316001085.1">
    <property type="nucleotide sequence ID" value="NZ_JAWDIU010000001.1"/>
</dbReference>
<proteinExistence type="predicted"/>
<organism evidence="2 3">
    <name type="scientific">Microbacterium algihabitans</name>
    <dbReference type="NCBI Taxonomy" id="3075992"/>
    <lineage>
        <taxon>Bacteria</taxon>
        <taxon>Bacillati</taxon>
        <taxon>Actinomycetota</taxon>
        <taxon>Actinomycetes</taxon>
        <taxon>Micrococcales</taxon>
        <taxon>Microbacteriaceae</taxon>
        <taxon>Microbacterium</taxon>
    </lineage>
</organism>
<reference evidence="2 3" key="1">
    <citation type="submission" date="2023-09" db="EMBL/GenBank/DDBJ databases">
        <title>Microbacterium fusihabitans sp. nov., Microbacterium phycihabitans sp. nov., and Microbacterium cervinum sp. nov., isolated from dried seaweeds of beach.</title>
        <authorList>
            <person name="Lee S.D."/>
        </authorList>
    </citation>
    <scope>NUCLEOTIDE SEQUENCE [LARGE SCALE GENOMIC DNA]</scope>
    <source>
        <strain evidence="2 3">KSW2-21</strain>
    </source>
</reference>
<evidence type="ECO:0008006" key="4">
    <source>
        <dbReference type="Google" id="ProtNLM"/>
    </source>
</evidence>
<dbReference type="EMBL" id="JAWDIU010000001">
    <property type="protein sequence ID" value="MDU0326516.1"/>
    <property type="molecule type" value="Genomic_DNA"/>
</dbReference>
<protein>
    <recommendedName>
        <fullName evidence="4">Anti-sigma factor</fullName>
    </recommendedName>
</protein>
<keyword evidence="3" id="KW-1185">Reference proteome</keyword>
<feature type="region of interest" description="Disordered" evidence="1">
    <location>
        <begin position="1"/>
        <end position="97"/>
    </location>
</feature>
<gene>
    <name evidence="2" type="ORF">RWH43_07050</name>
</gene>
<sequence>MDDDGELGRLRERVYGADGGSATPEMIARLVELEDDARRMPSGGPAAADDVPPHPSTPVTKPDAAAPDARPSPPRDETGNPSVETVGAPLAGPADRPPRRILRWTLTAVGAAALVGVGIAIGSSMAMPAATADPAVSDLPEMAFPQTTEDVISADIMRDSGIDAASTRYIATIDDFRIYLARPDDGDGRCIVAFTSSDNRPWSAGCASGAQTGAAVFGIDQSLTVAIGQPSGDQVAGEPLRLSDSVTAYVAP</sequence>
<evidence type="ECO:0000256" key="1">
    <source>
        <dbReference type="SAM" id="MobiDB-lite"/>
    </source>
</evidence>
<dbReference type="Proteomes" id="UP001256673">
    <property type="component" value="Unassembled WGS sequence"/>
</dbReference>
<evidence type="ECO:0000313" key="3">
    <source>
        <dbReference type="Proteomes" id="UP001256673"/>
    </source>
</evidence>
<accession>A0ABU3RUD4</accession>
<comment type="caution">
    <text evidence="2">The sequence shown here is derived from an EMBL/GenBank/DDBJ whole genome shotgun (WGS) entry which is preliminary data.</text>
</comment>
<evidence type="ECO:0000313" key="2">
    <source>
        <dbReference type="EMBL" id="MDU0326516.1"/>
    </source>
</evidence>
<feature type="compositionally biased region" description="Basic and acidic residues" evidence="1">
    <location>
        <begin position="1"/>
        <end position="15"/>
    </location>
</feature>